<evidence type="ECO:0000313" key="2">
    <source>
        <dbReference type="EMBL" id="GFZ27014.1"/>
    </source>
</evidence>
<proteinExistence type="predicted"/>
<accession>A0A916VJ44</accession>
<sequence>MKKHLIFLGPTAVIYYSWLFMVLLLAIILAYEGNQAVVPSAIITSVIFLLLLAYTIWQSYYFETRRQLKLPYKKQLVVLKEPELIKQGRWFDRYSAQISHYQSIQYLVKRSKKSNK</sequence>
<keyword evidence="1" id="KW-1133">Transmembrane helix</keyword>
<keyword evidence="1" id="KW-0812">Transmembrane</keyword>
<dbReference type="RefSeq" id="WP_212780707.1">
    <property type="nucleotide sequence ID" value="NZ_BMAY01000005.1"/>
</dbReference>
<evidence type="ECO:0000313" key="3">
    <source>
        <dbReference type="Proteomes" id="UP000677218"/>
    </source>
</evidence>
<name>A0A916VJ44_9LACO</name>
<dbReference type="AlphaFoldDB" id="A0A916VJ44"/>
<organism evidence="2 3">
    <name type="scientific">Lactobacillus corticis</name>
    <dbReference type="NCBI Taxonomy" id="2201249"/>
    <lineage>
        <taxon>Bacteria</taxon>
        <taxon>Bacillati</taxon>
        <taxon>Bacillota</taxon>
        <taxon>Bacilli</taxon>
        <taxon>Lactobacillales</taxon>
        <taxon>Lactobacillaceae</taxon>
        <taxon>Lactobacillus</taxon>
    </lineage>
</organism>
<feature type="transmembrane region" description="Helical" evidence="1">
    <location>
        <begin position="37"/>
        <end position="57"/>
    </location>
</feature>
<dbReference type="Proteomes" id="UP000677218">
    <property type="component" value="Unassembled WGS sequence"/>
</dbReference>
<keyword evidence="3" id="KW-1185">Reference proteome</keyword>
<dbReference type="EMBL" id="BMAY01000005">
    <property type="protein sequence ID" value="GFZ27014.1"/>
    <property type="molecule type" value="Genomic_DNA"/>
</dbReference>
<comment type="caution">
    <text evidence="2">The sequence shown here is derived from an EMBL/GenBank/DDBJ whole genome shotgun (WGS) entry which is preliminary data.</text>
</comment>
<evidence type="ECO:0000256" key="1">
    <source>
        <dbReference type="SAM" id="Phobius"/>
    </source>
</evidence>
<feature type="transmembrane region" description="Helical" evidence="1">
    <location>
        <begin position="12"/>
        <end position="31"/>
    </location>
</feature>
<gene>
    <name evidence="2" type="ORF">LCB40_08940</name>
</gene>
<reference evidence="2" key="1">
    <citation type="submission" date="2020-08" db="EMBL/GenBank/DDBJ databases">
        <title>Taxonomic study for Lactobacillus species isolated from hardwood bark.</title>
        <authorList>
            <person name="Tohno M."/>
            <person name="Tanizawa Y."/>
        </authorList>
    </citation>
    <scope>NUCLEOTIDE SEQUENCE</scope>
    <source>
        <strain evidence="2">B40</strain>
    </source>
</reference>
<keyword evidence="1" id="KW-0472">Membrane</keyword>
<protein>
    <submittedName>
        <fullName evidence="2">Uncharacterized protein</fullName>
    </submittedName>
</protein>